<dbReference type="EMBL" id="CM042882">
    <property type="protein sequence ID" value="KAI4383560.1"/>
    <property type="molecule type" value="Genomic_DNA"/>
</dbReference>
<gene>
    <name evidence="1" type="ORF">MLD38_009386</name>
</gene>
<evidence type="ECO:0000313" key="2">
    <source>
        <dbReference type="Proteomes" id="UP001057402"/>
    </source>
</evidence>
<protein>
    <submittedName>
        <fullName evidence="1">Uncharacterized protein</fullName>
    </submittedName>
</protein>
<keyword evidence="2" id="KW-1185">Reference proteome</keyword>
<sequence>MVVYQLQHELLAHVVTVNREVEADCLPHESDTGTSHFRHDISTPVQTAIVDVGMLTGRRQPRSLADEGESFPCQYITRLVKDRGVRDCLQAKHVLKLLTIDSSEDGIASHGTWIKNWGQKVSSQLRFP</sequence>
<reference evidence="2" key="1">
    <citation type="journal article" date="2023" name="Front. Plant Sci.">
        <title>Chromosomal-level genome assembly of Melastoma candidum provides insights into trichome evolution.</title>
        <authorList>
            <person name="Zhong Y."/>
            <person name="Wu W."/>
            <person name="Sun C."/>
            <person name="Zou P."/>
            <person name="Liu Y."/>
            <person name="Dai S."/>
            <person name="Zhou R."/>
        </authorList>
    </citation>
    <scope>NUCLEOTIDE SEQUENCE [LARGE SCALE GENOMIC DNA]</scope>
</reference>
<organism evidence="1 2">
    <name type="scientific">Melastoma candidum</name>
    <dbReference type="NCBI Taxonomy" id="119954"/>
    <lineage>
        <taxon>Eukaryota</taxon>
        <taxon>Viridiplantae</taxon>
        <taxon>Streptophyta</taxon>
        <taxon>Embryophyta</taxon>
        <taxon>Tracheophyta</taxon>
        <taxon>Spermatophyta</taxon>
        <taxon>Magnoliopsida</taxon>
        <taxon>eudicotyledons</taxon>
        <taxon>Gunneridae</taxon>
        <taxon>Pentapetalae</taxon>
        <taxon>rosids</taxon>
        <taxon>malvids</taxon>
        <taxon>Myrtales</taxon>
        <taxon>Melastomataceae</taxon>
        <taxon>Melastomatoideae</taxon>
        <taxon>Melastomateae</taxon>
        <taxon>Melastoma</taxon>
    </lineage>
</organism>
<proteinExistence type="predicted"/>
<evidence type="ECO:0000313" key="1">
    <source>
        <dbReference type="EMBL" id="KAI4383560.1"/>
    </source>
</evidence>
<accession>A0ACB9RXC6</accession>
<dbReference type="Proteomes" id="UP001057402">
    <property type="component" value="Chromosome 3"/>
</dbReference>
<comment type="caution">
    <text evidence="1">The sequence shown here is derived from an EMBL/GenBank/DDBJ whole genome shotgun (WGS) entry which is preliminary data.</text>
</comment>
<name>A0ACB9RXC6_9MYRT</name>